<evidence type="ECO:0000256" key="8">
    <source>
        <dbReference type="ARBA" id="ARBA00022741"/>
    </source>
</evidence>
<evidence type="ECO:0000256" key="15">
    <source>
        <dbReference type="PIRNR" id="PIRNR003169"/>
    </source>
</evidence>
<dbReference type="InterPro" id="IPR011712">
    <property type="entry name" value="Sig_transdc_His_kin_sub3_dim/P"/>
</dbReference>
<proteinExistence type="predicted"/>
<reference evidence="18 19" key="1">
    <citation type="submission" date="2023-07" db="EMBL/GenBank/DDBJ databases">
        <title>Genomic Encyclopedia of Type Strains, Phase IV (KMG-IV): sequencing the most valuable type-strain genomes for metagenomic binning, comparative biology and taxonomic classification.</title>
        <authorList>
            <person name="Goeker M."/>
        </authorList>
    </citation>
    <scope>NUCLEOTIDE SEQUENCE [LARGE SCALE GENOMIC DNA]</scope>
    <source>
        <strain evidence="18 19">DSM 17740</strain>
    </source>
</reference>
<name>A0ABU0CU47_9BACI</name>
<dbReference type="Gene3D" id="1.20.5.1930">
    <property type="match status" value="1"/>
</dbReference>
<comment type="cofactor">
    <cofactor evidence="2">
        <name>[4Fe-4S] cluster</name>
        <dbReference type="ChEBI" id="CHEBI:49883"/>
    </cofactor>
</comment>
<keyword evidence="19" id="KW-1185">Reference proteome</keyword>
<dbReference type="Proteomes" id="UP001232445">
    <property type="component" value="Unassembled WGS sequence"/>
</dbReference>
<dbReference type="RefSeq" id="WP_307340570.1">
    <property type="nucleotide sequence ID" value="NZ_JAUSUQ010000010.1"/>
</dbReference>
<dbReference type="CDD" id="cd16917">
    <property type="entry name" value="HATPase_UhpB-NarQ-NarX-like"/>
    <property type="match status" value="1"/>
</dbReference>
<dbReference type="InterPro" id="IPR016381">
    <property type="entry name" value="Sig_transdc_His_kinase_DegS"/>
</dbReference>
<comment type="subcellular location">
    <subcellularLocation>
        <location evidence="3 15">Cytoplasm</location>
    </subcellularLocation>
</comment>
<evidence type="ECO:0000256" key="9">
    <source>
        <dbReference type="ARBA" id="ARBA00022777"/>
    </source>
</evidence>
<keyword evidence="12 15" id="KW-0902">Two-component regulatory system</keyword>
<evidence type="ECO:0000256" key="1">
    <source>
        <dbReference type="ARBA" id="ARBA00000085"/>
    </source>
</evidence>
<dbReference type="Gene3D" id="3.30.565.10">
    <property type="entry name" value="Histidine kinase-like ATPase, C-terminal domain"/>
    <property type="match status" value="1"/>
</dbReference>
<comment type="function">
    <text evidence="14">Member of the two-component regulatory system NreB/NreC involved in the control of dissimilatory nitrate/nitrite reduction in response to oxygen. NreB functions as a direct oxygen sensor histidine kinase which is autophosphorylated, in the absence of oxygen, probably at the conserved histidine residue, and transfers its phosphate group probably to a conserved aspartate residue of NreC. NreB/NreC activates the expression of the nitrate (narGHJI) and nitrite (nir) reductase operons, as well as the putative nitrate transporter gene narT.</text>
</comment>
<keyword evidence="16" id="KW-0175">Coiled coil</keyword>
<organism evidence="18 19">
    <name type="scientific">Caldalkalibacillus uzonensis</name>
    <dbReference type="NCBI Taxonomy" id="353224"/>
    <lineage>
        <taxon>Bacteria</taxon>
        <taxon>Bacillati</taxon>
        <taxon>Bacillota</taxon>
        <taxon>Bacilli</taxon>
        <taxon>Bacillales</taxon>
        <taxon>Bacillaceae</taxon>
        <taxon>Caldalkalibacillus</taxon>
    </lineage>
</organism>
<keyword evidence="7" id="KW-0479">Metal-binding</keyword>
<evidence type="ECO:0000256" key="6">
    <source>
        <dbReference type="ARBA" id="ARBA00022679"/>
    </source>
</evidence>
<dbReference type="Pfam" id="PF05384">
    <property type="entry name" value="DegS"/>
    <property type="match status" value="1"/>
</dbReference>
<dbReference type="EC" id="3.1.3.-" evidence="15"/>
<dbReference type="PIRSF" id="PIRSF003169">
    <property type="entry name" value="STHK_DegS"/>
    <property type="match status" value="1"/>
</dbReference>
<evidence type="ECO:0000256" key="10">
    <source>
        <dbReference type="ARBA" id="ARBA00022840"/>
    </source>
</evidence>
<accession>A0ABU0CU47</accession>
<dbReference type="InterPro" id="IPR050482">
    <property type="entry name" value="Sensor_HK_TwoCompSys"/>
</dbReference>
<evidence type="ECO:0000256" key="3">
    <source>
        <dbReference type="ARBA" id="ARBA00004496"/>
    </source>
</evidence>
<keyword evidence="5 15" id="KW-0963">Cytoplasm</keyword>
<keyword evidence="15" id="KW-0904">Protein phosphatase</keyword>
<evidence type="ECO:0000256" key="16">
    <source>
        <dbReference type="SAM" id="Coils"/>
    </source>
</evidence>
<dbReference type="EMBL" id="JAUSUQ010000010">
    <property type="protein sequence ID" value="MDQ0339890.1"/>
    <property type="molecule type" value="Genomic_DNA"/>
</dbReference>
<comment type="function">
    <text evidence="15">Member of the two-component regulatory system DegS/DegU, which plays an important role in the transition growth phase.</text>
</comment>
<keyword evidence="6 15" id="KW-0808">Transferase</keyword>
<protein>
    <recommendedName>
        <fullName evidence="15">Signal transduction histidine-protein kinase/phosphatase DegS</fullName>
        <ecNumber evidence="15">2.7.13.3</ecNumber>
        <ecNumber evidence="15">3.1.3.-</ecNumber>
    </recommendedName>
</protein>
<feature type="coiled-coil region" evidence="16">
    <location>
        <begin position="30"/>
        <end position="135"/>
    </location>
</feature>
<keyword evidence="15" id="KW-0378">Hydrolase</keyword>
<dbReference type="Pfam" id="PF02518">
    <property type="entry name" value="HATPase_c"/>
    <property type="match status" value="1"/>
</dbReference>
<evidence type="ECO:0000256" key="7">
    <source>
        <dbReference type="ARBA" id="ARBA00022723"/>
    </source>
</evidence>
<sequence>MTLDSRLLDQILSKTVSTVEVSQRQIYDLTEQALLERERLKLELDKVNQRIAEAIAKTDRLDSELRQARVRLAEVSRRFDRFNEGDLKRIYEQAHHLQMELRLSEEKERQLRERRDDLQRRLKQMDDMLGKAQNLATQISVVLHYLTGDLSQMSKIIEEAKASQALGLKVIQAQEEERKRVAREIHDGPAQSLANVLLQTEIIDRAYQQGTAEQVKQEIATLKRNLRETLGDIRRIIFDLRPMALDDLGLVPTLHKYVEKIEESHSLKAEFHVYGKEPQLPSAMAVALFRLAQEGITNVLKHARASHLLIRLEFHPSTLFLVVQDNGRGFDPDQEHKEGFGLLGMKERVKLLEGELQLSSKVGRGTKIVIKIPIKEKASDANHPN</sequence>
<dbReference type="InterPro" id="IPR005467">
    <property type="entry name" value="His_kinase_dom"/>
</dbReference>
<dbReference type="GO" id="GO:0004673">
    <property type="term" value="F:protein histidine kinase activity"/>
    <property type="evidence" value="ECO:0007669"/>
    <property type="project" value="UniProtKB-EC"/>
</dbReference>
<dbReference type="PROSITE" id="PS50109">
    <property type="entry name" value="HIS_KIN"/>
    <property type="match status" value="1"/>
</dbReference>
<evidence type="ECO:0000256" key="12">
    <source>
        <dbReference type="ARBA" id="ARBA00023012"/>
    </source>
</evidence>
<evidence type="ECO:0000256" key="13">
    <source>
        <dbReference type="ARBA" id="ARBA00023014"/>
    </source>
</evidence>
<evidence type="ECO:0000313" key="19">
    <source>
        <dbReference type="Proteomes" id="UP001232445"/>
    </source>
</evidence>
<dbReference type="SUPFAM" id="SSF55874">
    <property type="entry name" value="ATPase domain of HSP90 chaperone/DNA topoisomerase II/histidine kinase"/>
    <property type="match status" value="1"/>
</dbReference>
<keyword evidence="8 15" id="KW-0547">Nucleotide-binding</keyword>
<dbReference type="PANTHER" id="PTHR24421:SF55">
    <property type="entry name" value="SENSOR HISTIDINE KINASE YDFH"/>
    <property type="match status" value="1"/>
</dbReference>
<keyword evidence="10 15" id="KW-0067">ATP-binding</keyword>
<evidence type="ECO:0000313" key="18">
    <source>
        <dbReference type="EMBL" id="MDQ0339890.1"/>
    </source>
</evidence>
<keyword evidence="11" id="KW-0408">Iron</keyword>
<comment type="caution">
    <text evidence="18">The sequence shown here is derived from an EMBL/GenBank/DDBJ whole genome shotgun (WGS) entry which is preliminary data.</text>
</comment>
<gene>
    <name evidence="18" type="ORF">J2S00_002685</name>
</gene>
<feature type="domain" description="Histidine kinase" evidence="17">
    <location>
        <begin position="184"/>
        <end position="376"/>
    </location>
</feature>
<dbReference type="InterPro" id="IPR003594">
    <property type="entry name" value="HATPase_dom"/>
</dbReference>
<dbReference type="PRINTS" id="PR00344">
    <property type="entry name" value="BCTRLSENSOR"/>
</dbReference>
<dbReference type="EC" id="2.7.13.3" evidence="15"/>
<keyword evidence="13" id="KW-0411">Iron-sulfur</keyword>
<dbReference type="InterPro" id="IPR036890">
    <property type="entry name" value="HATPase_C_sf"/>
</dbReference>
<dbReference type="Pfam" id="PF07730">
    <property type="entry name" value="HisKA_3"/>
    <property type="match status" value="1"/>
</dbReference>
<evidence type="ECO:0000256" key="5">
    <source>
        <dbReference type="ARBA" id="ARBA00022490"/>
    </source>
</evidence>
<evidence type="ECO:0000256" key="2">
    <source>
        <dbReference type="ARBA" id="ARBA00001966"/>
    </source>
</evidence>
<keyword evidence="4" id="KW-0004">4Fe-4S</keyword>
<evidence type="ECO:0000256" key="11">
    <source>
        <dbReference type="ARBA" id="ARBA00023004"/>
    </source>
</evidence>
<evidence type="ECO:0000259" key="17">
    <source>
        <dbReference type="PROSITE" id="PS50109"/>
    </source>
</evidence>
<keyword evidence="9 15" id="KW-0418">Kinase</keyword>
<dbReference type="InterPro" id="IPR008595">
    <property type="entry name" value="DegS"/>
</dbReference>
<evidence type="ECO:0000256" key="4">
    <source>
        <dbReference type="ARBA" id="ARBA00022485"/>
    </source>
</evidence>
<dbReference type="SMART" id="SM00387">
    <property type="entry name" value="HATPase_c"/>
    <property type="match status" value="1"/>
</dbReference>
<comment type="catalytic activity">
    <reaction evidence="1 15">
        <text>ATP + protein L-histidine = ADP + protein N-phospho-L-histidine.</text>
        <dbReference type="EC" id="2.7.13.3"/>
    </reaction>
</comment>
<dbReference type="PANTHER" id="PTHR24421">
    <property type="entry name" value="NITRATE/NITRITE SENSOR PROTEIN NARX-RELATED"/>
    <property type="match status" value="1"/>
</dbReference>
<evidence type="ECO:0000256" key="14">
    <source>
        <dbReference type="ARBA" id="ARBA00024827"/>
    </source>
</evidence>
<dbReference type="InterPro" id="IPR004358">
    <property type="entry name" value="Sig_transdc_His_kin-like_C"/>
</dbReference>